<name>A0A4U5W2Q5_STRGB</name>
<feature type="transmembrane region" description="Helical" evidence="1">
    <location>
        <begin position="71"/>
        <end position="90"/>
    </location>
</feature>
<evidence type="ECO:0000313" key="3">
    <source>
        <dbReference type="Proteomes" id="UP000308632"/>
    </source>
</evidence>
<accession>A0A4U5W2Q5</accession>
<dbReference type="AlphaFoldDB" id="A0A4U5W2Q5"/>
<dbReference type="Proteomes" id="UP000308632">
    <property type="component" value="Unassembled WGS sequence"/>
</dbReference>
<feature type="transmembrane region" description="Helical" evidence="1">
    <location>
        <begin position="20"/>
        <end position="37"/>
    </location>
</feature>
<keyword evidence="1" id="KW-0812">Transmembrane</keyword>
<keyword evidence="1" id="KW-0472">Membrane</keyword>
<keyword evidence="1" id="KW-1133">Transmembrane helix</keyword>
<reference evidence="2 3" key="1">
    <citation type="submission" date="2019-04" db="EMBL/GenBank/DDBJ databases">
        <title>Streptomyces lasaliensis sp.nov., an Actinomycete isolated from soil which produces the polyether antibiotic lasalocid.</title>
        <authorList>
            <person name="Erwin G."/>
            <person name="Haber C."/>
        </authorList>
    </citation>
    <scope>NUCLEOTIDE SEQUENCE [LARGE SCALE GENOMIC DNA]</scope>
    <source>
        <strain evidence="2 3">DSM 40089</strain>
    </source>
</reference>
<sequence>MNAGLASSLAYGHKDDPSDWGWIAAIFVLYLLIGYALEYRSKKRRGVARPAKAAARGLFSERRSNAPLQHLTSRMVMMCGALVTGFAAYFTRNAPVAVQFPTVGVVALLCIFAWAYFDYRTEPRDGSSS</sequence>
<evidence type="ECO:0000256" key="1">
    <source>
        <dbReference type="SAM" id="Phobius"/>
    </source>
</evidence>
<evidence type="ECO:0000313" key="2">
    <source>
        <dbReference type="EMBL" id="TKS95369.1"/>
    </source>
</evidence>
<protein>
    <submittedName>
        <fullName evidence="2">Uncharacterized protein</fullName>
    </submittedName>
</protein>
<feature type="transmembrane region" description="Helical" evidence="1">
    <location>
        <begin position="96"/>
        <end position="117"/>
    </location>
</feature>
<gene>
    <name evidence="2" type="ORF">E4U92_35290</name>
</gene>
<proteinExistence type="predicted"/>
<comment type="caution">
    <text evidence="2">The sequence shown here is derived from an EMBL/GenBank/DDBJ whole genome shotgun (WGS) entry which is preliminary data.</text>
</comment>
<organism evidence="2 3">
    <name type="scientific">Streptomyces galbus</name>
    <dbReference type="NCBI Taxonomy" id="33898"/>
    <lineage>
        <taxon>Bacteria</taxon>
        <taxon>Bacillati</taxon>
        <taxon>Actinomycetota</taxon>
        <taxon>Actinomycetes</taxon>
        <taxon>Kitasatosporales</taxon>
        <taxon>Streptomycetaceae</taxon>
        <taxon>Streptomyces</taxon>
    </lineage>
</organism>
<dbReference type="EMBL" id="SZPR01000061">
    <property type="protein sequence ID" value="TKS95369.1"/>
    <property type="molecule type" value="Genomic_DNA"/>
</dbReference>
<dbReference type="RefSeq" id="WP_137304541.1">
    <property type="nucleotide sequence ID" value="NZ_JBPJFO010000001.1"/>
</dbReference>